<evidence type="ECO:0000313" key="3">
    <source>
        <dbReference type="EMBL" id="TDH37697.1"/>
    </source>
</evidence>
<evidence type="ECO:0000256" key="1">
    <source>
        <dbReference type="SAM" id="MobiDB-lite"/>
    </source>
</evidence>
<keyword evidence="4" id="KW-1185">Reference proteome</keyword>
<feature type="region of interest" description="Disordered" evidence="1">
    <location>
        <begin position="156"/>
        <end position="175"/>
    </location>
</feature>
<name>A0A4R5PMH2_9HYPH</name>
<comment type="caution">
    <text evidence="3">The sequence shown here is derived from an EMBL/GenBank/DDBJ whole genome shotgun (WGS) entry which is preliminary data.</text>
</comment>
<dbReference type="AlphaFoldDB" id="A0A4R5PMH2"/>
<gene>
    <name evidence="3" type="ORF">E2A64_00690</name>
</gene>
<feature type="transmembrane region" description="Helical" evidence="2">
    <location>
        <begin position="113"/>
        <end position="135"/>
    </location>
</feature>
<dbReference type="EMBL" id="SMSI01000001">
    <property type="protein sequence ID" value="TDH37697.1"/>
    <property type="molecule type" value="Genomic_DNA"/>
</dbReference>
<reference evidence="3 4" key="1">
    <citation type="journal article" date="2013" name="Int. J. Syst. Evol. Microbiol.">
        <title>Hoeflea suaedae sp. nov., an endophytic bacterium isolated from the root of the halophyte Suaeda maritima.</title>
        <authorList>
            <person name="Chung E.J."/>
            <person name="Park J.A."/>
            <person name="Pramanik P."/>
            <person name="Bibi F."/>
            <person name="Jeon C.O."/>
            <person name="Chung Y.R."/>
        </authorList>
    </citation>
    <scope>NUCLEOTIDE SEQUENCE [LARGE SCALE GENOMIC DNA]</scope>
    <source>
        <strain evidence="3 4">YC6898</strain>
    </source>
</reference>
<evidence type="ECO:0000256" key="2">
    <source>
        <dbReference type="SAM" id="Phobius"/>
    </source>
</evidence>
<evidence type="ECO:0000313" key="4">
    <source>
        <dbReference type="Proteomes" id="UP000295131"/>
    </source>
</evidence>
<keyword evidence="2" id="KW-0812">Transmembrane</keyword>
<proteinExistence type="predicted"/>
<feature type="transmembrane region" description="Helical" evidence="2">
    <location>
        <begin position="87"/>
        <end position="107"/>
    </location>
</feature>
<sequence length="175" mass="18189">MGSIGDLIIRFIAIGFGYLVACLGAGISYVFLSGLVRPEDFGRVPGIEITFTLIVGVIGVSAAFGRAALLPAFLAIGILEVTARRDWLYFVVGGMLIGAATGAFAIAGSEGEAVAWPLAVSAVAGAVGGSVYWLFAGRSSGSWLPSERRRRAEQWIVKQDSSAGRGSDKEPPPLA</sequence>
<feature type="compositionally biased region" description="Basic and acidic residues" evidence="1">
    <location>
        <begin position="166"/>
        <end position="175"/>
    </location>
</feature>
<feature type="transmembrane region" description="Helical" evidence="2">
    <location>
        <begin position="7"/>
        <end position="31"/>
    </location>
</feature>
<organism evidence="3 4">
    <name type="scientific">Pseudohoeflea suaedae</name>
    <dbReference type="NCBI Taxonomy" id="877384"/>
    <lineage>
        <taxon>Bacteria</taxon>
        <taxon>Pseudomonadati</taxon>
        <taxon>Pseudomonadota</taxon>
        <taxon>Alphaproteobacteria</taxon>
        <taxon>Hyphomicrobiales</taxon>
        <taxon>Rhizobiaceae</taxon>
        <taxon>Pseudohoeflea</taxon>
    </lineage>
</organism>
<protein>
    <submittedName>
        <fullName evidence="3">Uncharacterized protein</fullName>
    </submittedName>
</protein>
<accession>A0A4R5PMH2</accession>
<dbReference type="RefSeq" id="WP_133282535.1">
    <property type="nucleotide sequence ID" value="NZ_SMSI01000001.1"/>
</dbReference>
<feature type="transmembrane region" description="Helical" evidence="2">
    <location>
        <begin position="51"/>
        <end position="75"/>
    </location>
</feature>
<dbReference type="Proteomes" id="UP000295131">
    <property type="component" value="Unassembled WGS sequence"/>
</dbReference>
<keyword evidence="2" id="KW-1133">Transmembrane helix</keyword>
<keyword evidence="2" id="KW-0472">Membrane</keyword>
<dbReference type="OrthoDB" id="7906671at2"/>